<evidence type="ECO:0000313" key="4">
    <source>
        <dbReference type="Proteomes" id="UP000058925"/>
    </source>
</evidence>
<evidence type="ECO:0000259" key="2">
    <source>
        <dbReference type="Pfam" id="PF05368"/>
    </source>
</evidence>
<dbReference type="OrthoDB" id="358920at2157"/>
<dbReference type="EMBL" id="CP012850">
    <property type="protein sequence ID" value="ALI35336.1"/>
    <property type="molecule type" value="Genomic_DNA"/>
</dbReference>
<dbReference type="GeneID" id="60421229"/>
<dbReference type="InterPro" id="IPR008030">
    <property type="entry name" value="NmrA-like"/>
</dbReference>
<name>A0A654LY46_9ARCH</name>
<reference evidence="4" key="1">
    <citation type="submission" date="2015-10" db="EMBL/GenBank/DDBJ databases">
        <title>Niche specialization of a soil ammonia-oxidizing archaeon, Candidatus Nitrosocosmicus oleophilus.</title>
        <authorList>
            <person name="Jung M.-Y."/>
            <person name="Rhee S.-K."/>
        </authorList>
    </citation>
    <scope>NUCLEOTIDE SEQUENCE [LARGE SCALE GENOMIC DNA]</scope>
    <source>
        <strain evidence="4">MY3</strain>
    </source>
</reference>
<dbReference type="GO" id="GO:0044877">
    <property type="term" value="F:protein-containing complex binding"/>
    <property type="evidence" value="ECO:0007669"/>
    <property type="project" value="TreeGrafter"/>
</dbReference>
<proteinExistence type="predicted"/>
<protein>
    <submittedName>
        <fullName evidence="3">NmrA-like family protein</fullName>
    </submittedName>
</protein>
<dbReference type="SUPFAM" id="SSF51735">
    <property type="entry name" value="NAD(P)-binding Rossmann-fold domains"/>
    <property type="match status" value="1"/>
</dbReference>
<dbReference type="RefSeq" id="WP_196817826.1">
    <property type="nucleotide sequence ID" value="NZ_CP012850.1"/>
</dbReference>
<accession>A0A654LY46</accession>
<dbReference type="AlphaFoldDB" id="A0A654LY46"/>
<feature type="transmembrane region" description="Helical" evidence="1">
    <location>
        <begin position="398"/>
        <end position="416"/>
    </location>
</feature>
<keyword evidence="4" id="KW-1185">Reference proteome</keyword>
<gene>
    <name evidence="3" type="ORF">NMY3_01131</name>
</gene>
<dbReference type="PANTHER" id="PTHR12126:SF11">
    <property type="entry name" value="NADH DEHYDROGENASE [UBIQUINONE] 1 ALPHA SUBCOMPLEX SUBUNIT 9, MITOCHONDRIAL"/>
    <property type="match status" value="1"/>
</dbReference>
<feature type="domain" description="NmrA-like" evidence="2">
    <location>
        <begin position="30"/>
        <end position="279"/>
    </location>
</feature>
<sequence>MAFTTQNNRRGFSKLTDEYRSPERKNNDLKILITGASGFIGSRLLKQLIKINIETSDNQGAKYSIRCLTRNKKTFGSSDMDKKHESSKVEVIEGDLSNYEDCLNALKDVDIAYYLVHSMEGSSKNWKKFSEKEQKTAENFANAADKRGVKRIIYLGGLTHAKESELSQHMLSRKQVGDILRKSHAKVTIFRAAVILGSGGGSFEMLRYLVERLPVMICPKWVLTKCQPIFIDDVITYLFNSIEKPQTEGKTFDIGGPDILTYFDMMKIYAKILDKSIRILIISFLTPRLSSYWVDLVTPIKASLARPLIDSLKHEAIVKDDSIKKVIPIELKSFEDSLRYCINEEDKYTKKKDKSLIKKERTSMSANYKILLISLFLLLAIGTTYYFLEDRAQFLEPFWLFIAVIWYLLIFTSIYFVRFGARLGALIAGILGWASLVFWLLDNFHMVSGYSIIAERPSNNEVWRDIVGIVIASFTVISSHNIFHKIRLHG</sequence>
<dbReference type="InterPro" id="IPR051207">
    <property type="entry name" value="ComplexI_NDUFA9_subunit"/>
</dbReference>
<feature type="transmembrane region" description="Helical" evidence="1">
    <location>
        <begin position="366"/>
        <end position="386"/>
    </location>
</feature>
<evidence type="ECO:0000313" key="3">
    <source>
        <dbReference type="EMBL" id="ALI35336.1"/>
    </source>
</evidence>
<dbReference type="PANTHER" id="PTHR12126">
    <property type="entry name" value="NADH-UBIQUINONE OXIDOREDUCTASE 39 KDA SUBUNIT-RELATED"/>
    <property type="match status" value="1"/>
</dbReference>
<keyword evidence="1" id="KW-1133">Transmembrane helix</keyword>
<keyword evidence="1" id="KW-0472">Membrane</keyword>
<dbReference type="Pfam" id="PF05368">
    <property type="entry name" value="NmrA"/>
    <property type="match status" value="1"/>
</dbReference>
<dbReference type="KEGG" id="taa:NMY3_01131"/>
<feature type="transmembrane region" description="Helical" evidence="1">
    <location>
        <begin position="466"/>
        <end position="483"/>
    </location>
</feature>
<organism evidence="3 4">
    <name type="scientific">Candidatus Nitrosocosmicus oleophilus</name>
    <dbReference type="NCBI Taxonomy" id="1353260"/>
    <lineage>
        <taxon>Archaea</taxon>
        <taxon>Nitrososphaerota</taxon>
        <taxon>Nitrososphaeria</taxon>
        <taxon>Nitrososphaerales</taxon>
        <taxon>Nitrososphaeraceae</taxon>
        <taxon>Candidatus Nitrosocosmicus</taxon>
    </lineage>
</organism>
<dbReference type="InterPro" id="IPR036291">
    <property type="entry name" value="NAD(P)-bd_dom_sf"/>
</dbReference>
<keyword evidence="1" id="KW-0812">Transmembrane</keyword>
<dbReference type="Gene3D" id="3.40.50.720">
    <property type="entry name" value="NAD(P)-binding Rossmann-like Domain"/>
    <property type="match status" value="1"/>
</dbReference>
<feature type="transmembrane region" description="Helical" evidence="1">
    <location>
        <begin position="423"/>
        <end position="441"/>
    </location>
</feature>
<evidence type="ECO:0000256" key="1">
    <source>
        <dbReference type="SAM" id="Phobius"/>
    </source>
</evidence>
<dbReference type="Proteomes" id="UP000058925">
    <property type="component" value="Chromosome"/>
</dbReference>